<dbReference type="RefSeq" id="WP_378282707.1">
    <property type="nucleotide sequence ID" value="NZ_JBHSON010000019.1"/>
</dbReference>
<evidence type="ECO:0000256" key="7">
    <source>
        <dbReference type="SAM" id="Phobius"/>
    </source>
</evidence>
<evidence type="ECO:0000256" key="3">
    <source>
        <dbReference type="ARBA" id="ARBA00022692"/>
    </source>
</evidence>
<evidence type="ECO:0000256" key="2">
    <source>
        <dbReference type="ARBA" id="ARBA00022475"/>
    </source>
</evidence>
<evidence type="ECO:0000313" key="9">
    <source>
        <dbReference type="Proteomes" id="UP001596074"/>
    </source>
</evidence>
<organism evidence="8 9">
    <name type="scientific">Actinomadura rugatobispora</name>
    <dbReference type="NCBI Taxonomy" id="1994"/>
    <lineage>
        <taxon>Bacteria</taxon>
        <taxon>Bacillati</taxon>
        <taxon>Actinomycetota</taxon>
        <taxon>Actinomycetes</taxon>
        <taxon>Streptosporangiales</taxon>
        <taxon>Thermomonosporaceae</taxon>
        <taxon>Actinomadura</taxon>
    </lineage>
</organism>
<dbReference type="Proteomes" id="UP001596074">
    <property type="component" value="Unassembled WGS sequence"/>
</dbReference>
<feature type="transmembrane region" description="Helical" evidence="7">
    <location>
        <begin position="201"/>
        <end position="223"/>
    </location>
</feature>
<comment type="caution">
    <text evidence="8">The sequence shown here is derived from an EMBL/GenBank/DDBJ whole genome shotgun (WGS) entry which is preliminary data.</text>
</comment>
<keyword evidence="2" id="KW-1003">Cell membrane</keyword>
<keyword evidence="4 7" id="KW-1133">Transmembrane helix</keyword>
<feature type="region of interest" description="Disordered" evidence="6">
    <location>
        <begin position="304"/>
        <end position="384"/>
    </location>
</feature>
<feature type="transmembrane region" description="Helical" evidence="7">
    <location>
        <begin position="266"/>
        <end position="288"/>
    </location>
</feature>
<evidence type="ECO:0000256" key="6">
    <source>
        <dbReference type="SAM" id="MobiDB-lite"/>
    </source>
</evidence>
<evidence type="ECO:0000256" key="5">
    <source>
        <dbReference type="ARBA" id="ARBA00023136"/>
    </source>
</evidence>
<feature type="transmembrane region" description="Helical" evidence="7">
    <location>
        <begin position="162"/>
        <end position="181"/>
    </location>
</feature>
<evidence type="ECO:0000256" key="1">
    <source>
        <dbReference type="ARBA" id="ARBA00004651"/>
    </source>
</evidence>
<dbReference type="EMBL" id="JBHSON010000019">
    <property type="protein sequence ID" value="MFC5747090.1"/>
    <property type="molecule type" value="Genomic_DNA"/>
</dbReference>
<feature type="transmembrane region" description="Helical" evidence="7">
    <location>
        <begin position="113"/>
        <end position="131"/>
    </location>
</feature>
<evidence type="ECO:0000313" key="8">
    <source>
        <dbReference type="EMBL" id="MFC5747090.1"/>
    </source>
</evidence>
<sequence length="384" mass="41539">MRQLIGRAWGRIEASWEAGERLLRAGRARWPWLDHLGRAYGRYQDRRGDRLAAALTCYGFLSFFPLLALAYALLGYLLGVSDEARAYFVQAVEDLLPGLKDRLQVEQIASSKTAVGLVGLVALLFTGLGFVQMLREALRDIWDNPPQPEGNFLVMRVRDAGVLLFLGAMLITGVAVSTVTGSATHTVLGWLGWDEVPGAGVALRLLSLAVAIAFDAVVFLVLFSRLSGTRAPWRTIYRGALFGALGFELLKQVAAFLLDRVTSNPVYASFAVLVGLMIWINIVSRFLMFTAAWTATRRAVLSADATTDSADGGSADGGSDGDSAARDPEGPGGEAGRSGPEDRSAAVRPAPAQDEQPARDERPARDGRRRREPRGQDQKASSAY</sequence>
<feature type="compositionally biased region" description="Low complexity" evidence="6">
    <location>
        <begin position="304"/>
        <end position="313"/>
    </location>
</feature>
<dbReference type="Pfam" id="PF03631">
    <property type="entry name" value="Virul_fac_BrkB"/>
    <property type="match status" value="1"/>
</dbReference>
<feature type="transmembrane region" description="Helical" evidence="7">
    <location>
        <begin position="235"/>
        <end position="254"/>
    </location>
</feature>
<keyword evidence="9" id="KW-1185">Reference proteome</keyword>
<feature type="compositionally biased region" description="Basic and acidic residues" evidence="6">
    <location>
        <begin position="356"/>
        <end position="366"/>
    </location>
</feature>
<reference evidence="9" key="1">
    <citation type="journal article" date="2019" name="Int. J. Syst. Evol. Microbiol.">
        <title>The Global Catalogue of Microorganisms (GCM) 10K type strain sequencing project: providing services to taxonomists for standard genome sequencing and annotation.</title>
        <authorList>
            <consortium name="The Broad Institute Genomics Platform"/>
            <consortium name="The Broad Institute Genome Sequencing Center for Infectious Disease"/>
            <person name="Wu L."/>
            <person name="Ma J."/>
        </authorList>
    </citation>
    <scope>NUCLEOTIDE SEQUENCE [LARGE SCALE GENOMIC DNA]</scope>
    <source>
        <strain evidence="9">KCTC 42087</strain>
    </source>
</reference>
<keyword evidence="5 7" id="KW-0472">Membrane</keyword>
<protein>
    <submittedName>
        <fullName evidence="8">YihY/virulence factor BrkB family protein</fullName>
    </submittedName>
</protein>
<dbReference type="PANTHER" id="PTHR30213">
    <property type="entry name" value="INNER MEMBRANE PROTEIN YHJD"/>
    <property type="match status" value="1"/>
</dbReference>
<dbReference type="PANTHER" id="PTHR30213:SF1">
    <property type="entry name" value="INNER MEMBRANE PROTEIN YHJD"/>
    <property type="match status" value="1"/>
</dbReference>
<proteinExistence type="predicted"/>
<evidence type="ECO:0000256" key="4">
    <source>
        <dbReference type="ARBA" id="ARBA00022989"/>
    </source>
</evidence>
<gene>
    <name evidence="8" type="ORF">ACFPZN_15790</name>
</gene>
<dbReference type="InterPro" id="IPR017039">
    <property type="entry name" value="Virul_fac_BrkB"/>
</dbReference>
<comment type="subcellular location">
    <subcellularLocation>
        <location evidence="1">Cell membrane</location>
        <topology evidence="1">Multi-pass membrane protein</topology>
    </subcellularLocation>
</comment>
<feature type="transmembrane region" description="Helical" evidence="7">
    <location>
        <begin position="51"/>
        <end position="78"/>
    </location>
</feature>
<keyword evidence="3 7" id="KW-0812">Transmembrane</keyword>
<name>A0ABW1A1N1_9ACTN</name>
<accession>A0ABW1A1N1</accession>